<accession>A0ABD5ZDX3</accession>
<comment type="caution">
    <text evidence="1">The sequence shown here is derived from an EMBL/GenBank/DDBJ whole genome shotgun (WGS) entry which is preliminary data.</text>
</comment>
<protein>
    <submittedName>
        <fullName evidence="1">Uncharacterized protein</fullName>
    </submittedName>
</protein>
<dbReference type="AlphaFoldDB" id="A0ABD5ZDX3"/>
<dbReference type="EMBL" id="JBHTAA010000005">
    <property type="protein sequence ID" value="MFC7203431.1"/>
    <property type="molecule type" value="Genomic_DNA"/>
</dbReference>
<proteinExistence type="predicted"/>
<dbReference type="Proteomes" id="UP001596481">
    <property type="component" value="Unassembled WGS sequence"/>
</dbReference>
<evidence type="ECO:0000313" key="2">
    <source>
        <dbReference type="Proteomes" id="UP001596481"/>
    </source>
</evidence>
<organism evidence="1 2">
    <name type="scientific">Haloferax namakaokahaiae</name>
    <dbReference type="NCBI Taxonomy" id="1748331"/>
    <lineage>
        <taxon>Archaea</taxon>
        <taxon>Methanobacteriati</taxon>
        <taxon>Methanobacteriota</taxon>
        <taxon>Stenosarchaea group</taxon>
        <taxon>Halobacteria</taxon>
        <taxon>Halobacteriales</taxon>
        <taxon>Haloferacaceae</taxon>
        <taxon>Haloferax</taxon>
    </lineage>
</organism>
<reference evidence="1 2" key="1">
    <citation type="journal article" date="2019" name="Int. J. Syst. Evol. Microbiol.">
        <title>The Global Catalogue of Microorganisms (GCM) 10K type strain sequencing project: providing services to taxonomists for standard genome sequencing and annotation.</title>
        <authorList>
            <consortium name="The Broad Institute Genomics Platform"/>
            <consortium name="The Broad Institute Genome Sequencing Center for Infectious Disease"/>
            <person name="Wu L."/>
            <person name="Ma J."/>
        </authorList>
    </citation>
    <scope>NUCLEOTIDE SEQUENCE [LARGE SCALE GENOMIC DNA]</scope>
    <source>
        <strain evidence="1 2">DSM 29988</strain>
    </source>
</reference>
<name>A0ABD5ZDX3_9EURY</name>
<keyword evidence="2" id="KW-1185">Reference proteome</keyword>
<evidence type="ECO:0000313" key="1">
    <source>
        <dbReference type="EMBL" id="MFC7203431.1"/>
    </source>
</evidence>
<dbReference type="RefSeq" id="WP_390222773.1">
    <property type="nucleotide sequence ID" value="NZ_JBHTAA010000005.1"/>
</dbReference>
<gene>
    <name evidence="1" type="ORF">ACFQJC_07900</name>
</gene>
<sequence length="41" mass="4722">MRDDHYQVVLDREIDGPGKIGIERELVVFCDELCADAWLSD</sequence>